<sequence length="102" mass="11189">MKRTKAGSLPGLLSGVLPIMPLSRTFTITMTSGSKCTMTQIQLPITPVFAFTDYCAQAQTIEYCIVDIGSPPTGKITPFNAYIALSCSHGWENIRLLRDFDK</sequence>
<dbReference type="InParanoid" id="A0A0C3NR10"/>
<dbReference type="Proteomes" id="UP000054217">
    <property type="component" value="Unassembled WGS sequence"/>
</dbReference>
<dbReference type="HOGENOM" id="CLU_001324_7_0_1"/>
<reference evidence="1 2" key="1">
    <citation type="submission" date="2014-04" db="EMBL/GenBank/DDBJ databases">
        <authorList>
            <consortium name="DOE Joint Genome Institute"/>
            <person name="Kuo A."/>
            <person name="Kohler A."/>
            <person name="Costa M.D."/>
            <person name="Nagy L.G."/>
            <person name="Floudas D."/>
            <person name="Copeland A."/>
            <person name="Barry K.W."/>
            <person name="Cichocki N."/>
            <person name="Veneault-Fourrey C."/>
            <person name="LaButti K."/>
            <person name="Lindquist E.A."/>
            <person name="Lipzen A."/>
            <person name="Lundell T."/>
            <person name="Morin E."/>
            <person name="Murat C."/>
            <person name="Sun H."/>
            <person name="Tunlid A."/>
            <person name="Henrissat B."/>
            <person name="Grigoriev I.V."/>
            <person name="Hibbett D.S."/>
            <person name="Martin F."/>
            <person name="Nordberg H.P."/>
            <person name="Cantor M.N."/>
            <person name="Hua S.X."/>
        </authorList>
    </citation>
    <scope>NUCLEOTIDE SEQUENCE [LARGE SCALE GENOMIC DNA]</scope>
    <source>
        <strain evidence="1 2">Marx 270</strain>
    </source>
</reference>
<proteinExistence type="predicted"/>
<name>A0A0C3NR10_PISTI</name>
<evidence type="ECO:0000313" key="1">
    <source>
        <dbReference type="EMBL" id="KIN97945.1"/>
    </source>
</evidence>
<dbReference type="AlphaFoldDB" id="A0A0C3NR10"/>
<keyword evidence="2" id="KW-1185">Reference proteome</keyword>
<dbReference type="OrthoDB" id="2986975at2759"/>
<gene>
    <name evidence="1" type="ORF">M404DRAFT_969113</name>
</gene>
<protein>
    <submittedName>
        <fullName evidence="1">Uncharacterized protein</fullName>
    </submittedName>
</protein>
<dbReference type="EMBL" id="KN832021">
    <property type="protein sequence ID" value="KIN97945.1"/>
    <property type="molecule type" value="Genomic_DNA"/>
</dbReference>
<accession>A0A0C3NR10</accession>
<reference evidence="2" key="2">
    <citation type="submission" date="2015-01" db="EMBL/GenBank/DDBJ databases">
        <title>Evolutionary Origins and Diversification of the Mycorrhizal Mutualists.</title>
        <authorList>
            <consortium name="DOE Joint Genome Institute"/>
            <consortium name="Mycorrhizal Genomics Consortium"/>
            <person name="Kohler A."/>
            <person name="Kuo A."/>
            <person name="Nagy L.G."/>
            <person name="Floudas D."/>
            <person name="Copeland A."/>
            <person name="Barry K.W."/>
            <person name="Cichocki N."/>
            <person name="Veneault-Fourrey C."/>
            <person name="LaButti K."/>
            <person name="Lindquist E.A."/>
            <person name="Lipzen A."/>
            <person name="Lundell T."/>
            <person name="Morin E."/>
            <person name="Murat C."/>
            <person name="Riley R."/>
            <person name="Ohm R."/>
            <person name="Sun H."/>
            <person name="Tunlid A."/>
            <person name="Henrissat B."/>
            <person name="Grigoriev I.V."/>
            <person name="Hibbett D.S."/>
            <person name="Martin F."/>
        </authorList>
    </citation>
    <scope>NUCLEOTIDE SEQUENCE [LARGE SCALE GENOMIC DNA]</scope>
    <source>
        <strain evidence="2">Marx 270</strain>
    </source>
</reference>
<evidence type="ECO:0000313" key="2">
    <source>
        <dbReference type="Proteomes" id="UP000054217"/>
    </source>
</evidence>
<organism evidence="1 2">
    <name type="scientific">Pisolithus tinctorius Marx 270</name>
    <dbReference type="NCBI Taxonomy" id="870435"/>
    <lineage>
        <taxon>Eukaryota</taxon>
        <taxon>Fungi</taxon>
        <taxon>Dikarya</taxon>
        <taxon>Basidiomycota</taxon>
        <taxon>Agaricomycotina</taxon>
        <taxon>Agaricomycetes</taxon>
        <taxon>Agaricomycetidae</taxon>
        <taxon>Boletales</taxon>
        <taxon>Sclerodermatineae</taxon>
        <taxon>Pisolithaceae</taxon>
        <taxon>Pisolithus</taxon>
    </lineage>
</organism>